<keyword evidence="3" id="KW-1185">Reference proteome</keyword>
<feature type="domain" description="Carbamoyltransferase C-terminal" evidence="1">
    <location>
        <begin position="2"/>
        <end position="159"/>
    </location>
</feature>
<proteinExistence type="predicted"/>
<dbReference type="Gene3D" id="3.90.870.20">
    <property type="entry name" value="Carbamoyltransferase, C-terminal domain"/>
    <property type="match status" value="1"/>
</dbReference>
<dbReference type="KEGG" id="mag:amb4523"/>
<dbReference type="Proteomes" id="UP000007058">
    <property type="component" value="Chromosome"/>
</dbReference>
<evidence type="ECO:0000313" key="2">
    <source>
        <dbReference type="EMBL" id="BAE53327.1"/>
    </source>
</evidence>
<dbReference type="InterPro" id="IPR051338">
    <property type="entry name" value="NodU/CmcH_Carbamoyltrnsfr"/>
</dbReference>
<dbReference type="PANTHER" id="PTHR34847">
    <property type="entry name" value="NODULATION PROTEIN U"/>
    <property type="match status" value="1"/>
</dbReference>
<dbReference type="InterPro" id="IPR031730">
    <property type="entry name" value="Carbam_trans_C"/>
</dbReference>
<gene>
    <name evidence="2" type="ordered locus">amb4523</name>
</gene>
<dbReference type="AlphaFoldDB" id="Q2VYJ8"/>
<organism evidence="2 3">
    <name type="scientific">Paramagnetospirillum magneticum (strain ATCC 700264 / AMB-1)</name>
    <name type="common">Magnetospirillum magneticum</name>
    <dbReference type="NCBI Taxonomy" id="342108"/>
    <lineage>
        <taxon>Bacteria</taxon>
        <taxon>Pseudomonadati</taxon>
        <taxon>Pseudomonadota</taxon>
        <taxon>Alphaproteobacteria</taxon>
        <taxon>Rhodospirillales</taxon>
        <taxon>Magnetospirillaceae</taxon>
        <taxon>Paramagnetospirillum</taxon>
    </lineage>
</organism>
<dbReference type="EMBL" id="AP007255">
    <property type="protein sequence ID" value="BAE53327.1"/>
    <property type="molecule type" value="Genomic_DNA"/>
</dbReference>
<sequence>MLANDLVLGWVSGRYEIGPRALGNRSILAAPFHDSIRERLNVIKQREQFRPIAPVCLNKDAARWFGCHQASPYMLYTYKSTTDALAAVTHVNGTARIQTVTPASNRNLYGLLTAFSARTGYGVLCNTSLNFSGKGFINNIGDLDAYAVQHGLDGFVVNGRAHLLKSSERYQAHLKVSAMPVPGARGASSA</sequence>
<dbReference type="HOGENOM" id="CLU_014411_0_2_5"/>
<evidence type="ECO:0000259" key="1">
    <source>
        <dbReference type="Pfam" id="PF16861"/>
    </source>
</evidence>
<dbReference type="InterPro" id="IPR038152">
    <property type="entry name" value="Carbam_trans_C_sf"/>
</dbReference>
<name>Q2VYJ8_PARM1</name>
<accession>Q2VYJ8</accession>
<dbReference type="STRING" id="342108.amb4523"/>
<evidence type="ECO:0000313" key="3">
    <source>
        <dbReference type="Proteomes" id="UP000007058"/>
    </source>
</evidence>
<reference evidence="2 3" key="1">
    <citation type="journal article" date="2005" name="DNA Res.">
        <title>Complete genome sequence of the facultative anaerobic magnetotactic bacterium Magnetospirillum sp. strain AMB-1.</title>
        <authorList>
            <person name="Matsunaga T."/>
            <person name="Okamura Y."/>
            <person name="Fukuda Y."/>
            <person name="Wahyudi A.T."/>
            <person name="Murase Y."/>
            <person name="Takeyama H."/>
        </authorList>
    </citation>
    <scope>NUCLEOTIDE SEQUENCE [LARGE SCALE GENOMIC DNA]</scope>
    <source>
        <strain evidence="3">ATCC 700264 / AMB-1</strain>
    </source>
</reference>
<dbReference type="PANTHER" id="PTHR34847:SF1">
    <property type="entry name" value="NODULATION PROTEIN U"/>
    <property type="match status" value="1"/>
</dbReference>
<protein>
    <recommendedName>
        <fullName evidence="1">Carbamoyltransferase C-terminal domain-containing protein</fullName>
    </recommendedName>
</protein>
<dbReference type="Pfam" id="PF16861">
    <property type="entry name" value="Carbam_trans_C"/>
    <property type="match status" value="1"/>
</dbReference>